<accession>A0AAV6SBC6</accession>
<evidence type="ECO:0000256" key="1">
    <source>
        <dbReference type="ARBA" id="ARBA00004279"/>
    </source>
</evidence>
<evidence type="ECO:0000256" key="15">
    <source>
        <dbReference type="ARBA" id="ARBA00023273"/>
    </source>
</evidence>
<dbReference type="AlphaFoldDB" id="A0AAV6SBC6"/>
<feature type="compositionally biased region" description="Basic and acidic residues" evidence="23">
    <location>
        <begin position="356"/>
        <end position="366"/>
    </location>
</feature>
<keyword evidence="15" id="KW-0966">Cell projection</keyword>
<dbReference type="InterPro" id="IPR004965">
    <property type="entry name" value="Paralemmin"/>
</dbReference>
<dbReference type="Proteomes" id="UP000693946">
    <property type="component" value="Linkage Group LG14"/>
</dbReference>
<dbReference type="EMBL" id="JAGKHQ010000006">
    <property type="protein sequence ID" value="KAG7513917.1"/>
    <property type="molecule type" value="Genomic_DNA"/>
</dbReference>
<name>A0AAV6SBC6_SOLSE</name>
<evidence type="ECO:0000256" key="14">
    <source>
        <dbReference type="ARBA" id="ARBA00023139"/>
    </source>
</evidence>
<protein>
    <recommendedName>
        <fullName evidence="21">Paralemmin-1</fullName>
    </recommendedName>
    <alternativeName>
        <fullName evidence="22">Paralemmin</fullName>
    </alternativeName>
</protein>
<evidence type="ECO:0000256" key="6">
    <source>
        <dbReference type="ARBA" id="ARBA00005756"/>
    </source>
</evidence>
<reference evidence="24 25" key="1">
    <citation type="journal article" date="2021" name="Sci. Rep.">
        <title>Chromosome anchoring in Senegalese sole (Solea senegalensis) reveals sex-associated markers and genome rearrangements in flatfish.</title>
        <authorList>
            <person name="Guerrero-Cozar I."/>
            <person name="Gomez-Garrido J."/>
            <person name="Berbel C."/>
            <person name="Martinez-Blanch J.F."/>
            <person name="Alioto T."/>
            <person name="Claros M.G."/>
            <person name="Gagnaire P.A."/>
            <person name="Manchado M."/>
        </authorList>
    </citation>
    <scope>NUCLEOTIDE SEQUENCE [LARGE SCALE GENOMIC DNA]</scope>
    <source>
        <strain evidence="24">Sse05_10M</strain>
    </source>
</reference>
<dbReference type="GO" id="GO:0043197">
    <property type="term" value="C:dendritic spine"/>
    <property type="evidence" value="ECO:0007669"/>
    <property type="project" value="UniProtKB-SubCell"/>
</dbReference>
<evidence type="ECO:0000256" key="16">
    <source>
        <dbReference type="ARBA" id="ARBA00023288"/>
    </source>
</evidence>
<proteinExistence type="inferred from homology"/>
<dbReference type="GO" id="GO:0030424">
    <property type="term" value="C:axon"/>
    <property type="evidence" value="ECO:0007669"/>
    <property type="project" value="UniProtKB-SubCell"/>
</dbReference>
<evidence type="ECO:0000256" key="18">
    <source>
        <dbReference type="ARBA" id="ARBA00037796"/>
    </source>
</evidence>
<evidence type="ECO:0000256" key="9">
    <source>
        <dbReference type="ARBA" id="ARBA00022553"/>
    </source>
</evidence>
<dbReference type="GO" id="GO:0016323">
    <property type="term" value="C:basolateral plasma membrane"/>
    <property type="evidence" value="ECO:0007669"/>
    <property type="project" value="UniProtKB-SubCell"/>
</dbReference>
<sequence length="387" mass="41956">MCCPRIVTHTGRQSAISDCLVIDEFDFQSKTLRERWLLDGAPSAGPDQNQDQVQRQVEQDEAKTRILEETISRLEQELVSLEIEDECQTITLPVATGSVKATEVRGQGAPCPTVHEVKIHTSPQINTPRESTEMKRAVYSVEITVERDRLTGETRVLSTNTTLPVDLSQQGIKVYEDEQKVVHEVNGEDGVHLLSCSEVDELIHKADEASMMSQTVATVNSLSTAELQEEAGPELQRSQSQVTVEIVGLEAKPPTELDVSEASAEKPVTMVFMGYQSVEDEAETKRVLGLHGTVTAELVVIDDANGKMSPGGHVEQEARRGAQTEALPPLTSSASSASPPSAKPTAAMMASNGETTAREAECEAGRETGGVVEVKKKKQPCMCCSIM</sequence>
<evidence type="ECO:0000256" key="22">
    <source>
        <dbReference type="ARBA" id="ARBA00041963"/>
    </source>
</evidence>
<keyword evidence="9" id="KW-0597">Phosphoprotein</keyword>
<evidence type="ECO:0000256" key="17">
    <source>
        <dbReference type="ARBA" id="ARBA00023289"/>
    </source>
</evidence>
<evidence type="ECO:0000256" key="21">
    <source>
        <dbReference type="ARBA" id="ARBA00040790"/>
    </source>
</evidence>
<evidence type="ECO:0000256" key="4">
    <source>
        <dbReference type="ARBA" id="ARBA00004527"/>
    </source>
</evidence>
<evidence type="ECO:0000256" key="20">
    <source>
        <dbReference type="ARBA" id="ARBA00038823"/>
    </source>
</evidence>
<evidence type="ECO:0000256" key="3">
    <source>
        <dbReference type="ARBA" id="ARBA00004489"/>
    </source>
</evidence>
<comment type="similarity">
    <text evidence="6">Belongs to the paralemmin family.</text>
</comment>
<feature type="region of interest" description="Disordered" evidence="23">
    <location>
        <begin position="306"/>
        <end position="368"/>
    </location>
</feature>
<keyword evidence="11" id="KW-0770">Synapse</keyword>
<evidence type="ECO:0000313" key="24">
    <source>
        <dbReference type="EMBL" id="KAG7513917.1"/>
    </source>
</evidence>
<evidence type="ECO:0000256" key="12">
    <source>
        <dbReference type="ARBA" id="ARBA00023054"/>
    </source>
</evidence>
<comment type="subcellular location">
    <subcellularLocation>
        <location evidence="18">Apicolateral cell membrane</location>
        <topology evidence="18">Lipid-anchor</topology>
    </subcellularLocation>
    <subcellularLocation>
        <location evidence="19">Basolateral cell membrane</location>
        <topology evidence="19">Lipid-anchor</topology>
    </subcellularLocation>
    <subcellularLocation>
        <location evidence="2">Cell membrane</location>
        <topology evidence="2">Lipid-anchor</topology>
        <orientation evidence="2">Cytoplasmic side</orientation>
    </subcellularLocation>
    <subcellularLocation>
        <location evidence="3">Cell projection</location>
        <location evidence="3">Axon</location>
    </subcellularLocation>
    <subcellularLocation>
        <location evidence="1">Cell projection</location>
        <location evidence="1">Dendrite</location>
    </subcellularLocation>
    <subcellularLocation>
        <location evidence="5">Cell projection</location>
        <location evidence="5">Dendritic spine</location>
    </subcellularLocation>
    <subcellularLocation>
        <location evidence="4">Cell projection</location>
        <location evidence="4">Filopodium membrane</location>
        <topology evidence="4">Lipid-anchor</topology>
    </subcellularLocation>
</comment>
<keyword evidence="13" id="KW-0472">Membrane</keyword>
<feature type="compositionally biased region" description="Low complexity" evidence="23">
    <location>
        <begin position="47"/>
        <end position="56"/>
    </location>
</feature>
<evidence type="ECO:0000256" key="2">
    <source>
        <dbReference type="ARBA" id="ARBA00004342"/>
    </source>
</evidence>
<dbReference type="PANTHER" id="PTHR10498">
    <property type="entry name" value="PARALEMMIN-RELATED"/>
    <property type="match status" value="1"/>
</dbReference>
<evidence type="ECO:0000256" key="10">
    <source>
        <dbReference type="ARBA" id="ARBA00022960"/>
    </source>
</evidence>
<comment type="subunit">
    <text evidence="20">Interacts with dopamine receptor DRD3.</text>
</comment>
<keyword evidence="17" id="KW-0636">Prenylation</keyword>
<keyword evidence="25" id="KW-1185">Reference proteome</keyword>
<dbReference type="Pfam" id="PF03285">
    <property type="entry name" value="Paralemmin"/>
    <property type="match status" value="1"/>
</dbReference>
<dbReference type="GO" id="GO:0016327">
    <property type="term" value="C:apicolateral plasma membrane"/>
    <property type="evidence" value="ECO:0007669"/>
    <property type="project" value="UniProtKB-SubCell"/>
</dbReference>
<keyword evidence="8" id="KW-0488">Methylation</keyword>
<organism evidence="24 25">
    <name type="scientific">Solea senegalensis</name>
    <name type="common">Senegalese sole</name>
    <dbReference type="NCBI Taxonomy" id="28829"/>
    <lineage>
        <taxon>Eukaryota</taxon>
        <taxon>Metazoa</taxon>
        <taxon>Chordata</taxon>
        <taxon>Craniata</taxon>
        <taxon>Vertebrata</taxon>
        <taxon>Euteleostomi</taxon>
        <taxon>Actinopterygii</taxon>
        <taxon>Neopterygii</taxon>
        <taxon>Teleostei</taxon>
        <taxon>Neoteleostei</taxon>
        <taxon>Acanthomorphata</taxon>
        <taxon>Carangaria</taxon>
        <taxon>Pleuronectiformes</taxon>
        <taxon>Pleuronectoidei</taxon>
        <taxon>Soleidae</taxon>
        <taxon>Solea</taxon>
    </lineage>
</organism>
<evidence type="ECO:0000256" key="23">
    <source>
        <dbReference type="SAM" id="MobiDB-lite"/>
    </source>
</evidence>
<dbReference type="GO" id="GO:0008360">
    <property type="term" value="P:regulation of cell shape"/>
    <property type="evidence" value="ECO:0007669"/>
    <property type="project" value="UniProtKB-KW"/>
</dbReference>
<evidence type="ECO:0000256" key="13">
    <source>
        <dbReference type="ARBA" id="ARBA00023136"/>
    </source>
</evidence>
<evidence type="ECO:0000313" key="25">
    <source>
        <dbReference type="Proteomes" id="UP000693946"/>
    </source>
</evidence>
<comment type="caution">
    <text evidence="24">The sequence shown here is derived from an EMBL/GenBank/DDBJ whole genome shotgun (WGS) entry which is preliminary data.</text>
</comment>
<keyword evidence="12" id="KW-0175">Coiled coil</keyword>
<keyword evidence="16" id="KW-0449">Lipoprotein</keyword>
<evidence type="ECO:0000256" key="7">
    <source>
        <dbReference type="ARBA" id="ARBA00022475"/>
    </source>
</evidence>
<evidence type="ECO:0000256" key="8">
    <source>
        <dbReference type="ARBA" id="ARBA00022481"/>
    </source>
</evidence>
<evidence type="ECO:0000256" key="11">
    <source>
        <dbReference type="ARBA" id="ARBA00023018"/>
    </source>
</evidence>
<feature type="region of interest" description="Disordered" evidence="23">
    <location>
        <begin position="39"/>
        <end position="60"/>
    </location>
</feature>
<dbReference type="PANTHER" id="PTHR10498:SF6">
    <property type="entry name" value="PARALEMMIN-1"/>
    <property type="match status" value="1"/>
</dbReference>
<keyword evidence="14" id="KW-0564">Palmitate</keyword>
<evidence type="ECO:0000256" key="19">
    <source>
        <dbReference type="ARBA" id="ARBA00037871"/>
    </source>
</evidence>
<dbReference type="GO" id="GO:0031527">
    <property type="term" value="C:filopodium membrane"/>
    <property type="evidence" value="ECO:0007669"/>
    <property type="project" value="UniProtKB-SubCell"/>
</dbReference>
<keyword evidence="10" id="KW-0133">Cell shape</keyword>
<gene>
    <name evidence="24" type="ORF">JOB18_019993</name>
</gene>
<feature type="compositionally biased region" description="Low complexity" evidence="23">
    <location>
        <begin position="326"/>
        <end position="351"/>
    </location>
</feature>
<evidence type="ECO:0000256" key="5">
    <source>
        <dbReference type="ARBA" id="ARBA00004552"/>
    </source>
</evidence>
<keyword evidence="7" id="KW-1003">Cell membrane</keyword>